<dbReference type="PANTHER" id="PTHR38765:SF1">
    <property type="entry name" value="DUF484 DOMAIN-CONTAINING PROTEIN"/>
    <property type="match status" value="1"/>
</dbReference>
<proteinExistence type="predicted"/>
<sequence>MSETTFEPDEVAVFLKNNPSFFEDHAQLFASLSIPHPYADRTLSLGARQVMTLRKRSKALEWKLAELMHNADSNASISQSMTLWCSQMLAEKNSQKLPERTIDSLKQAFEQLDVSLRLWNLPMLRAKKFKLDEDIELQAYANALKKPYCGPEGYLPAHQWLSAKPASVALVPLKTQAQTFGLLVFGSGQEAHFTPDMGTVFLENLGQLASASLSRLIK</sequence>
<dbReference type="PANTHER" id="PTHR38765">
    <property type="entry name" value="DUF484 DOMAIN-CONTAINING PROTEIN"/>
    <property type="match status" value="1"/>
</dbReference>
<reference evidence="1" key="1">
    <citation type="journal article" date="2014" name="Int. J. Syst. Evol. Microbiol.">
        <title>Complete genome sequence of Corynebacterium casei LMG S-19264T (=DSM 44701T), isolated from a smear-ripened cheese.</title>
        <authorList>
            <consortium name="US DOE Joint Genome Institute (JGI-PGF)"/>
            <person name="Walter F."/>
            <person name="Albersmeier A."/>
            <person name="Kalinowski J."/>
            <person name="Ruckert C."/>
        </authorList>
    </citation>
    <scope>NUCLEOTIDE SEQUENCE</scope>
    <source>
        <strain evidence="1">KCTC 23732</strain>
    </source>
</reference>
<dbReference type="RefSeq" id="WP_189385994.1">
    <property type="nucleotide sequence ID" value="NZ_BAABFY010000009.1"/>
</dbReference>
<dbReference type="Proteomes" id="UP000608345">
    <property type="component" value="Unassembled WGS sequence"/>
</dbReference>
<gene>
    <name evidence="1" type="ORF">GCM10011450_26600</name>
</gene>
<evidence type="ECO:0000313" key="2">
    <source>
        <dbReference type="Proteomes" id="UP000608345"/>
    </source>
</evidence>
<dbReference type="EMBL" id="BMYS01000026">
    <property type="protein sequence ID" value="GGW95587.1"/>
    <property type="molecule type" value="Genomic_DNA"/>
</dbReference>
<dbReference type="InterPro" id="IPR007435">
    <property type="entry name" value="DUF484"/>
</dbReference>
<dbReference type="InterPro" id="IPR029016">
    <property type="entry name" value="GAF-like_dom_sf"/>
</dbReference>
<name>A0A918N0U1_9BURK</name>
<keyword evidence="2" id="KW-1185">Reference proteome</keyword>
<dbReference type="Gene3D" id="3.30.450.40">
    <property type="match status" value="1"/>
</dbReference>
<comment type="caution">
    <text evidence="1">The sequence shown here is derived from an EMBL/GenBank/DDBJ whole genome shotgun (WGS) entry which is preliminary data.</text>
</comment>
<evidence type="ECO:0000313" key="1">
    <source>
        <dbReference type="EMBL" id="GGW95587.1"/>
    </source>
</evidence>
<reference evidence="1" key="2">
    <citation type="submission" date="2020-09" db="EMBL/GenBank/DDBJ databases">
        <authorList>
            <person name="Sun Q."/>
            <person name="Kim S."/>
        </authorList>
    </citation>
    <scope>NUCLEOTIDE SEQUENCE</scope>
    <source>
        <strain evidence="1">KCTC 23732</strain>
    </source>
</reference>
<dbReference type="Pfam" id="PF04340">
    <property type="entry name" value="DUF484"/>
    <property type="match status" value="1"/>
</dbReference>
<protein>
    <submittedName>
        <fullName evidence="1">3',5'-cyclic-nucleotide phosphodiesterase</fullName>
    </submittedName>
</protein>
<accession>A0A918N0U1</accession>
<dbReference type="AlphaFoldDB" id="A0A918N0U1"/>
<organism evidence="1 2">
    <name type="scientific">Advenella faeciporci</name>
    <dbReference type="NCBI Taxonomy" id="797535"/>
    <lineage>
        <taxon>Bacteria</taxon>
        <taxon>Pseudomonadati</taxon>
        <taxon>Pseudomonadota</taxon>
        <taxon>Betaproteobacteria</taxon>
        <taxon>Burkholderiales</taxon>
        <taxon>Alcaligenaceae</taxon>
    </lineage>
</organism>